<name>A0A926JUE1_9FLAO</name>
<keyword evidence="1" id="KW-0732">Signal</keyword>
<protein>
    <submittedName>
        <fullName evidence="2">Uncharacterized protein</fullName>
    </submittedName>
</protein>
<accession>A0A926JUE1</accession>
<sequence length="272" mass="30498">MRLTTFYLLTLMCFVIHAQETPKYDLLLMNNGEQRSGKVTEISDDEIKFAYTNEALIYTIKKADISKITFASGRIEFFNPDKTDTSGDNAQPADFHNKLAILPFAYIADQKDGSTQMPLKIQQECFSILNKKANNLQIQDIQTTNALLAKAGVNNNNIQGYTMGEICQILKVEYVIQGMITTNETSVVSSTTASGNSVVKESNKKNVIGKILNTTTSSTTSEKNYDTTVNMNIYDHNGQHLFGQEHNSFWPGIDAYRITLNYLLKRTPVYGK</sequence>
<comment type="caution">
    <text evidence="2">The sequence shown here is derived from an EMBL/GenBank/DDBJ whole genome shotgun (WGS) entry which is preliminary data.</text>
</comment>
<feature type="signal peptide" evidence="1">
    <location>
        <begin position="1"/>
        <end position="18"/>
    </location>
</feature>
<dbReference type="AlphaFoldDB" id="A0A926JUE1"/>
<gene>
    <name evidence="2" type="ORF">IBL28_16125</name>
</gene>
<evidence type="ECO:0000313" key="2">
    <source>
        <dbReference type="EMBL" id="MBC9797504.1"/>
    </source>
</evidence>
<dbReference type="EMBL" id="JACVDC010000061">
    <property type="protein sequence ID" value="MBC9797504.1"/>
    <property type="molecule type" value="Genomic_DNA"/>
</dbReference>
<evidence type="ECO:0000256" key="1">
    <source>
        <dbReference type="SAM" id="SignalP"/>
    </source>
</evidence>
<proteinExistence type="predicted"/>
<evidence type="ECO:0000313" key="3">
    <source>
        <dbReference type="Proteomes" id="UP000653730"/>
    </source>
</evidence>
<reference evidence="2 3" key="1">
    <citation type="submission" date="2020-09" db="EMBL/GenBank/DDBJ databases">
        <title>Sinomicrobium weinanense sp. nov., a halophilic bacteria isolated from saline-alkali soil.</title>
        <authorList>
            <person name="Wu P."/>
            <person name="Ren H."/>
            <person name="Mei Y."/>
            <person name="Liang Y."/>
            <person name="Chen Z."/>
        </authorList>
    </citation>
    <scope>NUCLEOTIDE SEQUENCE [LARGE SCALE GENOMIC DNA]</scope>
    <source>
        <strain evidence="2 3">FJxs</strain>
    </source>
</reference>
<dbReference type="Proteomes" id="UP000653730">
    <property type="component" value="Unassembled WGS sequence"/>
</dbReference>
<organism evidence="2 3">
    <name type="scientific">Sinomicrobium weinanense</name>
    <dbReference type="NCBI Taxonomy" id="2842200"/>
    <lineage>
        <taxon>Bacteria</taxon>
        <taxon>Pseudomonadati</taxon>
        <taxon>Bacteroidota</taxon>
        <taxon>Flavobacteriia</taxon>
        <taxon>Flavobacteriales</taxon>
        <taxon>Flavobacteriaceae</taxon>
        <taxon>Sinomicrobium</taxon>
    </lineage>
</organism>
<dbReference type="RefSeq" id="WP_187966636.1">
    <property type="nucleotide sequence ID" value="NZ_JACVDC010000061.1"/>
</dbReference>
<keyword evidence="3" id="KW-1185">Reference proteome</keyword>
<feature type="chain" id="PRO_5037875695" evidence="1">
    <location>
        <begin position="19"/>
        <end position="272"/>
    </location>
</feature>